<protein>
    <submittedName>
        <fullName evidence="1">Uncharacterized protein</fullName>
    </submittedName>
</protein>
<proteinExistence type="predicted"/>
<gene>
    <name evidence="1" type="ORF">C2857_006318</name>
</gene>
<evidence type="ECO:0000313" key="1">
    <source>
        <dbReference type="EMBL" id="QPG97435.1"/>
    </source>
</evidence>
<dbReference type="AlphaFoldDB" id="A0A7S9PUE1"/>
<dbReference type="Proteomes" id="UP000594364">
    <property type="component" value="Chromosome 2"/>
</dbReference>
<organism evidence="1 2">
    <name type="scientific">Epichloe festucae (strain Fl1)</name>
    <dbReference type="NCBI Taxonomy" id="877507"/>
    <lineage>
        <taxon>Eukaryota</taxon>
        <taxon>Fungi</taxon>
        <taxon>Dikarya</taxon>
        <taxon>Ascomycota</taxon>
        <taxon>Pezizomycotina</taxon>
        <taxon>Sordariomycetes</taxon>
        <taxon>Hypocreomycetidae</taxon>
        <taxon>Hypocreales</taxon>
        <taxon>Clavicipitaceae</taxon>
        <taxon>Epichloe</taxon>
    </lineage>
</organism>
<evidence type="ECO:0000313" key="2">
    <source>
        <dbReference type="Proteomes" id="UP000594364"/>
    </source>
</evidence>
<accession>A0A7S9PUE1</accession>
<sequence length="141" mass="15417">MALATPAGVLSDFQADLQAVSIATTRQEPEAVSLDKRKALKIWFKIPTDTRFSETEVLLSGISVLYVMASKRAQQHGKSVVEYFCQSLTFMNATAKSILITVLTDANKEVGKVELKSQSVRSISILEEYSGEIVKAMISDG</sequence>
<dbReference type="OrthoDB" id="4997316at2759"/>
<dbReference type="EMBL" id="CP031386">
    <property type="protein sequence ID" value="QPG97435.1"/>
    <property type="molecule type" value="Genomic_DNA"/>
</dbReference>
<name>A0A7S9PUE1_EPIFF</name>
<keyword evidence="2" id="KW-1185">Reference proteome</keyword>
<reference evidence="1 2" key="1">
    <citation type="journal article" date="2018" name="PLoS Genet.">
        <title>Repeat elements organise 3D genome structure and mediate transcription in the filamentous fungus Epichloe festucae.</title>
        <authorList>
            <person name="Winter D.J."/>
            <person name="Ganley A.R.D."/>
            <person name="Young C.A."/>
            <person name="Liachko I."/>
            <person name="Schardl C.L."/>
            <person name="Dupont P.Y."/>
            <person name="Berry D."/>
            <person name="Ram A."/>
            <person name="Scott B."/>
            <person name="Cox M.P."/>
        </authorList>
    </citation>
    <scope>NUCLEOTIDE SEQUENCE [LARGE SCALE GENOMIC DNA]</scope>
    <source>
        <strain evidence="1 2">Fl1</strain>
    </source>
</reference>